<dbReference type="InterPro" id="IPR002610">
    <property type="entry name" value="Peptidase_S54_rhomboid-like"/>
</dbReference>
<comment type="caution">
    <text evidence="13">The sequence shown here is derived from an EMBL/GenBank/DDBJ whole genome shotgun (WGS) entry which is preliminary data.</text>
</comment>
<dbReference type="EMBL" id="CAJNOR010000763">
    <property type="protein sequence ID" value="CAF1001388.1"/>
    <property type="molecule type" value="Genomic_DNA"/>
</dbReference>
<feature type="transmembrane region" description="Helical" evidence="11">
    <location>
        <begin position="70"/>
        <end position="89"/>
    </location>
</feature>
<evidence type="ECO:0000256" key="11">
    <source>
        <dbReference type="RuleBase" id="RU362115"/>
    </source>
</evidence>
<evidence type="ECO:0000256" key="5">
    <source>
        <dbReference type="ARBA" id="ARBA00022670"/>
    </source>
</evidence>
<evidence type="ECO:0000256" key="6">
    <source>
        <dbReference type="ARBA" id="ARBA00022692"/>
    </source>
</evidence>
<protein>
    <recommendedName>
        <fullName evidence="4">rhomboid protease</fullName>
        <ecNumber evidence="4">3.4.21.105</ecNumber>
    </recommendedName>
</protein>
<dbReference type="GO" id="GO:0004252">
    <property type="term" value="F:serine-type endopeptidase activity"/>
    <property type="evidence" value="ECO:0007669"/>
    <property type="project" value="InterPro"/>
</dbReference>
<comment type="similarity">
    <text evidence="3 11">Belongs to the peptidase S54 family.</text>
</comment>
<evidence type="ECO:0000259" key="12">
    <source>
        <dbReference type="Pfam" id="PF01694"/>
    </source>
</evidence>
<evidence type="ECO:0000256" key="2">
    <source>
        <dbReference type="ARBA" id="ARBA00004141"/>
    </source>
</evidence>
<comment type="caution">
    <text evidence="11">Lacks conserved residue(s) required for the propagation of feature annotation.</text>
</comment>
<keyword evidence="10 11" id="KW-0472">Membrane</keyword>
<evidence type="ECO:0000256" key="9">
    <source>
        <dbReference type="ARBA" id="ARBA00022989"/>
    </source>
</evidence>
<keyword evidence="7 11" id="KW-0378">Hydrolase</keyword>
<feature type="domain" description="Peptidase S54 rhomboid" evidence="12">
    <location>
        <begin position="139"/>
        <end position="282"/>
    </location>
</feature>
<dbReference type="PANTHER" id="PTHR22936">
    <property type="entry name" value="RHOMBOID-RELATED"/>
    <property type="match status" value="1"/>
</dbReference>
<keyword evidence="6 11" id="KW-0812">Transmembrane</keyword>
<evidence type="ECO:0000256" key="7">
    <source>
        <dbReference type="ARBA" id="ARBA00022801"/>
    </source>
</evidence>
<evidence type="ECO:0000256" key="3">
    <source>
        <dbReference type="ARBA" id="ARBA00009045"/>
    </source>
</evidence>
<dbReference type="PANTHER" id="PTHR22936:SF69">
    <property type="entry name" value="RHOMBOID-LIKE PROTEIN"/>
    <property type="match status" value="1"/>
</dbReference>
<accession>A0A814GV60</accession>
<keyword evidence="5 11" id="KW-0645">Protease</keyword>
<feature type="transmembrane region" description="Helical" evidence="11">
    <location>
        <begin position="266"/>
        <end position="289"/>
    </location>
</feature>
<sequence length="326" mass="36638">MSTFTRAMWTKIRDGFESSKRTPTSNTTSNTSVPPYASRTYAFNGDVIMELDRQERVTHVSSSGPAHRPLFTVGVGVFDLLMLIIMYIVQRGTTLTSDTWIKMGGKYVPCMKALTYKAERDMYNSGLKSQCHAFLFPYQIYRFFTPMFLHGGVTHLLNNLVYQALAGSLLERKYGTKTFAISYILFGFSGNIMSALVRPKTVSVGASGAVYGLLFFCIIDNTLRIFTIKNLQDKIIQFLIMLLVIPYFVMSVFLDVDFSGRIDHAAHGGGALMGILVAIFLCEMPEFITKRVPNGARRIQFVALVAIVGYFCISLLVFYIKPIRMK</sequence>
<feature type="transmembrane region" description="Helical" evidence="11">
    <location>
        <begin position="235"/>
        <end position="254"/>
    </location>
</feature>
<name>A0A814GV60_ADIRI</name>
<feature type="transmembrane region" description="Helical" evidence="11">
    <location>
        <begin position="178"/>
        <end position="197"/>
    </location>
</feature>
<dbReference type="InterPro" id="IPR035952">
    <property type="entry name" value="Rhomboid-like_sf"/>
</dbReference>
<dbReference type="InterPro" id="IPR022764">
    <property type="entry name" value="Peptidase_S54_rhomboid_dom"/>
</dbReference>
<dbReference type="GO" id="GO:0006508">
    <property type="term" value="P:proteolysis"/>
    <property type="evidence" value="ECO:0007669"/>
    <property type="project" value="UniProtKB-KW"/>
</dbReference>
<dbReference type="AlphaFoldDB" id="A0A814GV60"/>
<gene>
    <name evidence="13" type="ORF">XAT740_LOCUS13225</name>
</gene>
<organism evidence="13 14">
    <name type="scientific">Adineta ricciae</name>
    <name type="common">Rotifer</name>
    <dbReference type="NCBI Taxonomy" id="249248"/>
    <lineage>
        <taxon>Eukaryota</taxon>
        <taxon>Metazoa</taxon>
        <taxon>Spiralia</taxon>
        <taxon>Gnathifera</taxon>
        <taxon>Rotifera</taxon>
        <taxon>Eurotatoria</taxon>
        <taxon>Bdelloidea</taxon>
        <taxon>Adinetida</taxon>
        <taxon>Adinetidae</taxon>
        <taxon>Adineta</taxon>
    </lineage>
</organism>
<dbReference type="Gene3D" id="1.20.1540.10">
    <property type="entry name" value="Rhomboid-like"/>
    <property type="match status" value="1"/>
</dbReference>
<keyword evidence="14" id="KW-1185">Reference proteome</keyword>
<evidence type="ECO:0000313" key="14">
    <source>
        <dbReference type="Proteomes" id="UP000663828"/>
    </source>
</evidence>
<comment type="catalytic activity">
    <reaction evidence="1 11">
        <text>Cleaves type-1 transmembrane domains using a catalytic dyad composed of serine and histidine that are contributed by different transmembrane domains.</text>
        <dbReference type="EC" id="3.4.21.105"/>
    </reaction>
</comment>
<dbReference type="Proteomes" id="UP000663828">
    <property type="component" value="Unassembled WGS sequence"/>
</dbReference>
<comment type="subcellular location">
    <subcellularLocation>
        <location evidence="2 11">Membrane</location>
        <topology evidence="2 11">Multi-pass membrane protein</topology>
    </subcellularLocation>
</comment>
<dbReference type="EC" id="3.4.21.105" evidence="4"/>
<comment type="function">
    <text evidence="11">Serine protease involved in intramembrane proteolysis.</text>
</comment>
<evidence type="ECO:0000256" key="8">
    <source>
        <dbReference type="ARBA" id="ARBA00022825"/>
    </source>
</evidence>
<keyword evidence="9 11" id="KW-1133">Transmembrane helix</keyword>
<dbReference type="Pfam" id="PF01694">
    <property type="entry name" value="Rhomboid"/>
    <property type="match status" value="1"/>
</dbReference>
<dbReference type="SUPFAM" id="SSF144091">
    <property type="entry name" value="Rhomboid-like"/>
    <property type="match status" value="1"/>
</dbReference>
<evidence type="ECO:0000256" key="1">
    <source>
        <dbReference type="ARBA" id="ARBA00000156"/>
    </source>
</evidence>
<evidence type="ECO:0000256" key="10">
    <source>
        <dbReference type="ARBA" id="ARBA00023136"/>
    </source>
</evidence>
<proteinExistence type="inferred from homology"/>
<feature type="transmembrane region" description="Helical" evidence="11">
    <location>
        <begin position="203"/>
        <end position="223"/>
    </location>
</feature>
<keyword evidence="8 11" id="KW-0720">Serine protease</keyword>
<evidence type="ECO:0000256" key="4">
    <source>
        <dbReference type="ARBA" id="ARBA00013039"/>
    </source>
</evidence>
<evidence type="ECO:0000313" key="13">
    <source>
        <dbReference type="EMBL" id="CAF1001388.1"/>
    </source>
</evidence>
<dbReference type="GO" id="GO:0016020">
    <property type="term" value="C:membrane"/>
    <property type="evidence" value="ECO:0007669"/>
    <property type="project" value="UniProtKB-SubCell"/>
</dbReference>
<feature type="transmembrane region" description="Helical" evidence="11">
    <location>
        <begin position="301"/>
        <end position="320"/>
    </location>
</feature>
<reference evidence="13" key="1">
    <citation type="submission" date="2021-02" db="EMBL/GenBank/DDBJ databases">
        <authorList>
            <person name="Nowell W R."/>
        </authorList>
    </citation>
    <scope>NUCLEOTIDE SEQUENCE</scope>
</reference>